<name>A0ABS0H9Q5_9ACTN</name>
<feature type="transmembrane region" description="Helical" evidence="1">
    <location>
        <begin position="34"/>
        <end position="52"/>
    </location>
</feature>
<accession>A0ABS0H9Q5</accession>
<comment type="caution">
    <text evidence="3">The sequence shown here is derived from an EMBL/GenBank/DDBJ whole genome shotgun (WGS) entry which is preliminary data.</text>
</comment>
<dbReference type="PROSITE" id="PS51257">
    <property type="entry name" value="PROKAR_LIPOPROTEIN"/>
    <property type="match status" value="1"/>
</dbReference>
<feature type="transmembrane region" description="Helical" evidence="1">
    <location>
        <begin position="129"/>
        <end position="146"/>
    </location>
</feature>
<reference evidence="3 4" key="1">
    <citation type="submission" date="2020-11" db="EMBL/GenBank/DDBJ databases">
        <title>A novel isolate from a Black sea contaminated sediment with potential to produce alkanes: Plantactinospora alkalitolerans sp. nov.</title>
        <authorList>
            <person name="Carro L."/>
            <person name="Veyisoglu A."/>
            <person name="Guven K."/>
            <person name="Schumann P."/>
            <person name="Klenk H.-P."/>
            <person name="Sahin N."/>
        </authorList>
    </citation>
    <scope>NUCLEOTIDE SEQUENCE [LARGE SCALE GENOMIC DNA]</scope>
    <source>
        <strain evidence="3 4">S1510</strain>
    </source>
</reference>
<feature type="signal peptide" evidence="2">
    <location>
        <begin position="1"/>
        <end position="24"/>
    </location>
</feature>
<evidence type="ECO:0000256" key="1">
    <source>
        <dbReference type="SAM" id="Phobius"/>
    </source>
</evidence>
<feature type="transmembrane region" description="Helical" evidence="1">
    <location>
        <begin position="186"/>
        <end position="206"/>
    </location>
</feature>
<dbReference type="InterPro" id="IPR007404">
    <property type="entry name" value="YdjM-like"/>
</dbReference>
<organism evidence="3 4">
    <name type="scientific">Plantactinospora alkalitolerans</name>
    <dbReference type="NCBI Taxonomy" id="2789879"/>
    <lineage>
        <taxon>Bacteria</taxon>
        <taxon>Bacillati</taxon>
        <taxon>Actinomycetota</taxon>
        <taxon>Actinomycetes</taxon>
        <taxon>Micromonosporales</taxon>
        <taxon>Micromonosporaceae</taxon>
        <taxon>Plantactinospora</taxon>
    </lineage>
</organism>
<dbReference type="Pfam" id="PF04307">
    <property type="entry name" value="YdjM"/>
    <property type="match status" value="2"/>
</dbReference>
<keyword evidence="2" id="KW-0732">Signal</keyword>
<sequence>MMAKGHAVSGAASWLVGCAASSWAAGRGLPVPDPTWTHVLAGGVVATGFALFPDIDHKDSTVSTSLGPVSRVTSWVFAHLARAARKASCDHCLRLPKVGGHRALSHTLLFAIAIGVGLSVLAAIYDQTIGVVVFAVAAFLTSYPAFSGKIRAEVGDMLLPGHMRKLSLAAITGHDGRSKKTIGYRLAAFTGSVLITAIPTAILAANTRHVGSWWWIGFAAGWGTLMHILGDLITKSAVPLLWPWKIGPCRWRSVGPPRWMRITTGGRAEKVVVWLMMIAGVAAGGQMVGMLQVLAALWDDTASPDR</sequence>
<evidence type="ECO:0000256" key="2">
    <source>
        <dbReference type="SAM" id="SignalP"/>
    </source>
</evidence>
<keyword evidence="1" id="KW-1133">Transmembrane helix</keyword>
<keyword evidence="3" id="KW-0378">Hydrolase</keyword>
<evidence type="ECO:0000313" key="4">
    <source>
        <dbReference type="Proteomes" id="UP000638560"/>
    </source>
</evidence>
<keyword evidence="1" id="KW-0472">Membrane</keyword>
<feature type="transmembrane region" description="Helical" evidence="1">
    <location>
        <begin position="212"/>
        <end position="233"/>
    </location>
</feature>
<dbReference type="GO" id="GO:0016787">
    <property type="term" value="F:hydrolase activity"/>
    <property type="evidence" value="ECO:0007669"/>
    <property type="project" value="UniProtKB-KW"/>
</dbReference>
<evidence type="ECO:0000313" key="3">
    <source>
        <dbReference type="EMBL" id="MBF9135214.1"/>
    </source>
</evidence>
<keyword evidence="1" id="KW-0812">Transmembrane</keyword>
<protein>
    <submittedName>
        <fullName evidence="3">Metal-dependent hydrolase</fullName>
    </submittedName>
</protein>
<proteinExistence type="predicted"/>
<feature type="chain" id="PRO_5046737207" evidence="2">
    <location>
        <begin position="25"/>
        <end position="306"/>
    </location>
</feature>
<feature type="transmembrane region" description="Helical" evidence="1">
    <location>
        <begin position="271"/>
        <end position="298"/>
    </location>
</feature>
<dbReference type="EMBL" id="JADPUN010000422">
    <property type="protein sequence ID" value="MBF9135214.1"/>
    <property type="molecule type" value="Genomic_DNA"/>
</dbReference>
<dbReference type="RefSeq" id="WP_196206673.1">
    <property type="nucleotide sequence ID" value="NZ_JADPUN010000422.1"/>
</dbReference>
<dbReference type="Proteomes" id="UP000638560">
    <property type="component" value="Unassembled WGS sequence"/>
</dbReference>
<gene>
    <name evidence="3" type="ORF">I0C86_40765</name>
</gene>
<keyword evidence="4" id="KW-1185">Reference proteome</keyword>
<feature type="transmembrane region" description="Helical" evidence="1">
    <location>
        <begin position="103"/>
        <end position="123"/>
    </location>
</feature>